<sequence>MEFTAFQNLAGLA</sequence>
<accession>A0A0E9V354</accession>
<dbReference type="EMBL" id="GBXM01036013">
    <property type="protein sequence ID" value="JAH72564.1"/>
    <property type="molecule type" value="Transcribed_RNA"/>
</dbReference>
<reference evidence="1" key="2">
    <citation type="journal article" date="2015" name="Fish Shellfish Immunol.">
        <title>Early steps in the European eel (Anguilla anguilla)-Vibrio vulnificus interaction in the gills: Role of the RtxA13 toxin.</title>
        <authorList>
            <person name="Callol A."/>
            <person name="Pajuelo D."/>
            <person name="Ebbesson L."/>
            <person name="Teles M."/>
            <person name="MacKenzie S."/>
            <person name="Amaro C."/>
        </authorList>
    </citation>
    <scope>NUCLEOTIDE SEQUENCE</scope>
</reference>
<evidence type="ECO:0000313" key="1">
    <source>
        <dbReference type="EMBL" id="JAH72564.1"/>
    </source>
</evidence>
<protein>
    <submittedName>
        <fullName evidence="1">Uncharacterized protein</fullName>
    </submittedName>
</protein>
<proteinExistence type="predicted"/>
<organism evidence="1">
    <name type="scientific">Anguilla anguilla</name>
    <name type="common">European freshwater eel</name>
    <name type="synonym">Muraena anguilla</name>
    <dbReference type="NCBI Taxonomy" id="7936"/>
    <lineage>
        <taxon>Eukaryota</taxon>
        <taxon>Metazoa</taxon>
        <taxon>Chordata</taxon>
        <taxon>Craniata</taxon>
        <taxon>Vertebrata</taxon>
        <taxon>Euteleostomi</taxon>
        <taxon>Actinopterygii</taxon>
        <taxon>Neopterygii</taxon>
        <taxon>Teleostei</taxon>
        <taxon>Anguilliformes</taxon>
        <taxon>Anguillidae</taxon>
        <taxon>Anguilla</taxon>
    </lineage>
</organism>
<name>A0A0E9V354_ANGAN</name>
<reference evidence="1" key="1">
    <citation type="submission" date="2014-11" db="EMBL/GenBank/DDBJ databases">
        <authorList>
            <person name="Amaro Gonzalez C."/>
        </authorList>
    </citation>
    <scope>NUCLEOTIDE SEQUENCE</scope>
</reference>